<dbReference type="Gene3D" id="1.25.40.10">
    <property type="entry name" value="Tetratricopeptide repeat domain"/>
    <property type="match status" value="1"/>
</dbReference>
<dbReference type="AlphaFoldDB" id="A0A1B1U773"/>
<dbReference type="KEGG" id="het:BBW65_06885"/>
<dbReference type="RefSeq" id="WP_066341385.1">
    <property type="nucleotide sequence ID" value="NZ_CP016503.1"/>
</dbReference>
<evidence type="ECO:0000313" key="2">
    <source>
        <dbReference type="Proteomes" id="UP000092884"/>
    </source>
</evidence>
<dbReference type="EMBL" id="CP016503">
    <property type="protein sequence ID" value="ANV98535.1"/>
    <property type="molecule type" value="Genomic_DNA"/>
</dbReference>
<dbReference type="InterPro" id="IPR011990">
    <property type="entry name" value="TPR-like_helical_dom_sf"/>
</dbReference>
<evidence type="ECO:0008006" key="3">
    <source>
        <dbReference type="Google" id="ProtNLM"/>
    </source>
</evidence>
<evidence type="ECO:0000313" key="1">
    <source>
        <dbReference type="EMBL" id="ANV98535.1"/>
    </source>
</evidence>
<dbReference type="PROSITE" id="PS51257">
    <property type="entry name" value="PROKAR_LIPOPROTEIN"/>
    <property type="match status" value="1"/>
</dbReference>
<name>A0A1B1U773_9HELI</name>
<proteinExistence type="predicted"/>
<keyword evidence="2" id="KW-1185">Reference proteome</keyword>
<organism evidence="1 2">
    <name type="scientific">Helicobacter enhydrae</name>
    <dbReference type="NCBI Taxonomy" id="222136"/>
    <lineage>
        <taxon>Bacteria</taxon>
        <taxon>Pseudomonadati</taxon>
        <taxon>Campylobacterota</taxon>
        <taxon>Epsilonproteobacteria</taxon>
        <taxon>Campylobacterales</taxon>
        <taxon>Helicobacteraceae</taxon>
        <taxon>Helicobacter</taxon>
    </lineage>
</organism>
<accession>A0A1B1U773</accession>
<dbReference type="SUPFAM" id="SSF81901">
    <property type="entry name" value="HCP-like"/>
    <property type="match status" value="1"/>
</dbReference>
<dbReference type="STRING" id="222136.BBW65_06885"/>
<reference evidence="2" key="1">
    <citation type="submission" date="2016-07" db="EMBL/GenBank/DDBJ databases">
        <authorList>
            <person name="Florea S."/>
            <person name="Webb J.S."/>
            <person name="Jaromczyk J."/>
            <person name="Schardl C.L."/>
        </authorList>
    </citation>
    <scope>NUCLEOTIDE SEQUENCE [LARGE SCALE GENOMIC DNA]</scope>
    <source>
        <strain evidence="2">MIT 01-6242</strain>
    </source>
</reference>
<dbReference type="OrthoDB" id="5330140at2"/>
<gene>
    <name evidence="1" type="ORF">BBW65_06885</name>
</gene>
<dbReference type="Proteomes" id="UP000092884">
    <property type="component" value="Chromosome"/>
</dbReference>
<protein>
    <recommendedName>
        <fullName evidence="3">Beta-lactamase</fullName>
    </recommendedName>
</protein>
<sequence length="178" mass="20088">MRTFLFSLIILILLTSCRQDPFAKALTLYQDNKIQSSLPYFQESCKNGTLKACKILSTLLLQNHQSPLQPLQYACKLGDVPSCQMGAKLSYTQDKQQFLAFVDSGCKWGNPQLCFTQSWYLYNAHDIDASLKYAIKACYGGIIKACILGASIYRDQKLDDEAQKLEAQRKKLRSLPTA</sequence>